<comment type="caution">
    <text evidence="2">The sequence shown here is derived from an EMBL/GenBank/DDBJ whole genome shotgun (WGS) entry which is preliminary data.</text>
</comment>
<evidence type="ECO:0000313" key="2">
    <source>
        <dbReference type="EMBL" id="MBC2600555.1"/>
    </source>
</evidence>
<dbReference type="EMBL" id="JACHVA010000023">
    <property type="protein sequence ID" value="MBC2600555.1"/>
    <property type="molecule type" value="Genomic_DNA"/>
</dbReference>
<reference evidence="2 3" key="1">
    <citation type="submission" date="2020-07" db="EMBL/GenBank/DDBJ databases">
        <authorList>
            <person name="Feng X."/>
        </authorList>
    </citation>
    <scope>NUCLEOTIDE SEQUENCE [LARGE SCALE GENOMIC DNA]</scope>
    <source>
        <strain evidence="2 3">JCM14086</strain>
    </source>
</reference>
<proteinExistence type="predicted"/>
<name>A0A7X1AXC4_9BACT</name>
<keyword evidence="3" id="KW-1185">Reference proteome</keyword>
<dbReference type="AlphaFoldDB" id="A0A7X1AXC4"/>
<feature type="chain" id="PRO_5031366733" description="PEP-CTERM sorting domain-containing protein" evidence="1">
    <location>
        <begin position="19"/>
        <end position="270"/>
    </location>
</feature>
<sequence length="270" mass="28858">MKILPLLFVSFSAASAHAALITSVPGPDFQGGMLMPMVSIQASTGDGANPTSGSIEIDFSPAETPVLKPLSQWSPGDWFGESAAWREDLSPTEGSVPGMPTANAGNGDLFNNRYGFMYMGNGSEMMAYVPEGNSLAIRLVDISSDSLSAFNYGNADNRWDPVFEDVGDQVLWSAQMWHNYFTLPADAEPGTYTAQFEIFMASTEFTGDTGFAQYDAAAESAVKNENFTSAFLTYEFTVVPEPAHFAVGMGLLALGAVAFGRGRSRRGGQS</sequence>
<evidence type="ECO:0008006" key="4">
    <source>
        <dbReference type="Google" id="ProtNLM"/>
    </source>
</evidence>
<protein>
    <recommendedName>
        <fullName evidence="4">PEP-CTERM sorting domain-containing protein</fullName>
    </recommendedName>
</protein>
<dbReference type="RefSeq" id="WP_185691303.1">
    <property type="nucleotide sequence ID" value="NZ_JACHVA010000023.1"/>
</dbReference>
<organism evidence="2 3">
    <name type="scientific">Puniceicoccus vermicola</name>
    <dbReference type="NCBI Taxonomy" id="388746"/>
    <lineage>
        <taxon>Bacteria</taxon>
        <taxon>Pseudomonadati</taxon>
        <taxon>Verrucomicrobiota</taxon>
        <taxon>Opitutia</taxon>
        <taxon>Puniceicoccales</taxon>
        <taxon>Puniceicoccaceae</taxon>
        <taxon>Puniceicoccus</taxon>
    </lineage>
</organism>
<dbReference type="Proteomes" id="UP000525652">
    <property type="component" value="Unassembled WGS sequence"/>
</dbReference>
<accession>A0A7X1AXC4</accession>
<feature type="signal peptide" evidence="1">
    <location>
        <begin position="1"/>
        <end position="18"/>
    </location>
</feature>
<evidence type="ECO:0000256" key="1">
    <source>
        <dbReference type="SAM" id="SignalP"/>
    </source>
</evidence>
<gene>
    <name evidence="2" type="ORF">H5P30_02035</name>
</gene>
<evidence type="ECO:0000313" key="3">
    <source>
        <dbReference type="Proteomes" id="UP000525652"/>
    </source>
</evidence>
<keyword evidence="1" id="KW-0732">Signal</keyword>